<dbReference type="InterPro" id="IPR000277">
    <property type="entry name" value="Cys/Met-Metab_PyrdxlP-dep_enz"/>
</dbReference>
<dbReference type="Proteomes" id="UP000215144">
    <property type="component" value="Chromosome 1"/>
</dbReference>
<dbReference type="GO" id="GO:0005737">
    <property type="term" value="C:cytoplasm"/>
    <property type="evidence" value="ECO:0007669"/>
    <property type="project" value="TreeGrafter"/>
</dbReference>
<dbReference type="SUPFAM" id="SSF53383">
    <property type="entry name" value="PLP-dependent transferases"/>
    <property type="match status" value="1"/>
</dbReference>
<dbReference type="InterPro" id="IPR015422">
    <property type="entry name" value="PyrdxlP-dep_Trfase_small"/>
</dbReference>
<dbReference type="Gene3D" id="3.90.1150.10">
    <property type="entry name" value="Aspartate Aminotransferase, domain 1"/>
    <property type="match status" value="1"/>
</dbReference>
<dbReference type="KEGG" id="saco:SAME_00411"/>
<dbReference type="PANTHER" id="PTHR11808">
    <property type="entry name" value="TRANS-SULFURATION ENZYME FAMILY MEMBER"/>
    <property type="match status" value="1"/>
</dbReference>
<dbReference type="AlphaFoldDB" id="A0A239WLB1"/>
<accession>A0A239WLB1</accession>
<keyword evidence="2 3" id="KW-0663">Pyridoxal phosphate</keyword>
<dbReference type="EMBL" id="LT906454">
    <property type="protein sequence ID" value="SNV34880.1"/>
    <property type="molecule type" value="Genomic_DNA"/>
</dbReference>
<keyword evidence="4" id="KW-0456">Lyase</keyword>
<dbReference type="OrthoDB" id="9805807at2"/>
<sequence>MNANNMVGPGSIMSFELDNNSIELAKEFVNSLSAFKIAVSVGDCKSYVEIPSLMTHRGLTEEELKMKNISRGMIRMSIVIEEPSKLILDIESALNKLSGV</sequence>
<gene>
    <name evidence="4" type="primary">metB2</name>
    <name evidence="4" type="ORF">SAMEA4504048_00411</name>
</gene>
<evidence type="ECO:0000256" key="3">
    <source>
        <dbReference type="RuleBase" id="RU362118"/>
    </source>
</evidence>
<dbReference type="InterPro" id="IPR015424">
    <property type="entry name" value="PyrdxlP-dep_Trfase"/>
</dbReference>
<comment type="cofactor">
    <cofactor evidence="1 3">
        <name>pyridoxal 5'-phosphate</name>
        <dbReference type="ChEBI" id="CHEBI:597326"/>
    </cofactor>
</comment>
<evidence type="ECO:0000313" key="5">
    <source>
        <dbReference type="Proteomes" id="UP000215144"/>
    </source>
</evidence>
<dbReference type="GO" id="GO:0018826">
    <property type="term" value="F:methionine gamma-lyase activity"/>
    <property type="evidence" value="ECO:0007669"/>
    <property type="project" value="UniProtKB-EC"/>
</dbReference>
<evidence type="ECO:0000256" key="2">
    <source>
        <dbReference type="ARBA" id="ARBA00022898"/>
    </source>
</evidence>
<evidence type="ECO:0000256" key="1">
    <source>
        <dbReference type="ARBA" id="ARBA00001933"/>
    </source>
</evidence>
<evidence type="ECO:0000313" key="4">
    <source>
        <dbReference type="EMBL" id="SNV34880.1"/>
    </source>
</evidence>
<reference evidence="4 5" key="1">
    <citation type="submission" date="2017-06" db="EMBL/GenBank/DDBJ databases">
        <authorList>
            <consortium name="Pathogen Informatics"/>
        </authorList>
    </citation>
    <scope>NUCLEOTIDE SEQUENCE [LARGE SCALE GENOMIC DNA]</scope>
    <source>
        <strain evidence="4 5">NCTC11291</strain>
    </source>
</reference>
<organism evidence="4 5">
    <name type="scientific">Streptococcus acidominimus</name>
    <dbReference type="NCBI Taxonomy" id="1326"/>
    <lineage>
        <taxon>Bacteria</taxon>
        <taxon>Bacillati</taxon>
        <taxon>Bacillota</taxon>
        <taxon>Bacilli</taxon>
        <taxon>Lactobacillales</taxon>
        <taxon>Streptococcaceae</taxon>
        <taxon>Streptococcus</taxon>
    </lineage>
</organism>
<proteinExistence type="inferred from homology"/>
<comment type="similarity">
    <text evidence="3">Belongs to the trans-sulfuration enzymes family.</text>
</comment>
<dbReference type="GO" id="GO:0030170">
    <property type="term" value="F:pyridoxal phosphate binding"/>
    <property type="evidence" value="ECO:0007669"/>
    <property type="project" value="InterPro"/>
</dbReference>
<dbReference type="GO" id="GO:0019346">
    <property type="term" value="P:transsulfuration"/>
    <property type="evidence" value="ECO:0007669"/>
    <property type="project" value="InterPro"/>
</dbReference>
<protein>
    <submittedName>
        <fullName evidence="4">Cystathionine beta-lyase</fullName>
        <ecNumber evidence="4">4.4.1.11</ecNumber>
    </submittedName>
</protein>
<name>A0A239WLB1_STRAI</name>
<dbReference type="Pfam" id="PF01053">
    <property type="entry name" value="Cys_Met_Meta_PP"/>
    <property type="match status" value="1"/>
</dbReference>
<dbReference type="EC" id="4.4.1.11" evidence="4"/>